<keyword evidence="3" id="KW-1185">Reference proteome</keyword>
<dbReference type="EMBL" id="CAOQHR010000006">
    <property type="protein sequence ID" value="CAI6336343.1"/>
    <property type="molecule type" value="Genomic_DNA"/>
</dbReference>
<reference evidence="2" key="1">
    <citation type="submission" date="2023-01" db="EMBL/GenBank/DDBJ databases">
        <authorList>
            <person name="Van Ghelder C."/>
            <person name="Rancurel C."/>
        </authorList>
    </citation>
    <scope>NUCLEOTIDE SEQUENCE</scope>
    <source>
        <strain evidence="2">CNCM I-4278</strain>
    </source>
</reference>
<sequence length="120" mass="13956">MHVLCVIYWPLFLLSHSPCVSFSSPLWALAPLQPLLKIRVSRIQPLSPIGQRVRSFHVTCCACVATYLWWVDGWWWYRACILGNGVWVCNPRACRCIHADTAGVRVMEEENNSKKKHRYR</sequence>
<accession>A0A9W4ULB4</accession>
<feature type="signal peptide" evidence="1">
    <location>
        <begin position="1"/>
        <end position="21"/>
    </location>
</feature>
<evidence type="ECO:0000256" key="1">
    <source>
        <dbReference type="SAM" id="SignalP"/>
    </source>
</evidence>
<name>A0A9W4ULB4_9PLEO</name>
<comment type="caution">
    <text evidence="2">The sequence shown here is derived from an EMBL/GenBank/DDBJ whole genome shotgun (WGS) entry which is preliminary data.</text>
</comment>
<organism evidence="2 3">
    <name type="scientific">Periconia digitata</name>
    <dbReference type="NCBI Taxonomy" id="1303443"/>
    <lineage>
        <taxon>Eukaryota</taxon>
        <taxon>Fungi</taxon>
        <taxon>Dikarya</taxon>
        <taxon>Ascomycota</taxon>
        <taxon>Pezizomycotina</taxon>
        <taxon>Dothideomycetes</taxon>
        <taxon>Pleosporomycetidae</taxon>
        <taxon>Pleosporales</taxon>
        <taxon>Massarineae</taxon>
        <taxon>Periconiaceae</taxon>
        <taxon>Periconia</taxon>
    </lineage>
</organism>
<feature type="chain" id="PRO_5040935879" description="Secreted protein" evidence="1">
    <location>
        <begin position="22"/>
        <end position="120"/>
    </location>
</feature>
<protein>
    <recommendedName>
        <fullName evidence="4">Secreted protein</fullName>
    </recommendedName>
</protein>
<gene>
    <name evidence="2" type="ORF">PDIGIT_LOCUS9439</name>
</gene>
<proteinExistence type="predicted"/>
<dbReference type="Proteomes" id="UP001152607">
    <property type="component" value="Unassembled WGS sequence"/>
</dbReference>
<dbReference type="AlphaFoldDB" id="A0A9W4ULB4"/>
<keyword evidence="1" id="KW-0732">Signal</keyword>
<evidence type="ECO:0000313" key="3">
    <source>
        <dbReference type="Proteomes" id="UP001152607"/>
    </source>
</evidence>
<evidence type="ECO:0000313" key="2">
    <source>
        <dbReference type="EMBL" id="CAI6336343.1"/>
    </source>
</evidence>
<evidence type="ECO:0008006" key="4">
    <source>
        <dbReference type="Google" id="ProtNLM"/>
    </source>
</evidence>